<dbReference type="InterPro" id="IPR005467">
    <property type="entry name" value="His_kinase_dom"/>
</dbReference>
<dbReference type="SUPFAM" id="SSF47384">
    <property type="entry name" value="Homodimeric domain of signal transducing histidine kinase"/>
    <property type="match status" value="1"/>
</dbReference>
<dbReference type="Pfam" id="PF00072">
    <property type="entry name" value="Response_reg"/>
    <property type="match status" value="1"/>
</dbReference>
<dbReference type="SUPFAM" id="SSF52172">
    <property type="entry name" value="CheY-like"/>
    <property type="match status" value="1"/>
</dbReference>
<dbReference type="InterPro" id="IPR050956">
    <property type="entry name" value="2C_system_His_kinase"/>
</dbReference>
<dbReference type="Pfam" id="PF00512">
    <property type="entry name" value="HisKA"/>
    <property type="match status" value="1"/>
</dbReference>
<sequence length="1265" mass="140209">MLSSSERKRIREVRRYYKRSPGDPPIAGESVPVESPETVRSVEKASSPNSTLTALMQLITWRLGASRAMVSVVDDNAQVFVIPINTSFAAYSHLYSTFSRKQQKHWICQTLQNMIQVTIYGWVVEGKISYSNKTFGILADRSYVFKNYSQSSSMRKVIPEPNHYACFSVPDLSADPRFCNLPYVAGRPNFRYYAGTPLISNTGIPIGSVFVIDPRPRKRATRAEVDFLGLMAKNVMEYLEMKRESVQLRRNDVMSKGLAALVEGQSKIPRQLSTEMAFKCQDSNGSHSNGAKMVNTNLTSNFVVVDTSLATVAEQSLNNTAGPPHTLVRENLLHDISPDTSIDQLALTDAPATHDRILSRGANLLRESLDVDYTIFFDMSIGFSSSVVNGQSGDVRLPEDTFLDETDTKNNFTTKPVYTSHDNDIDLLNTSAQSSSLSRRSNEAGSAKVRSFSTSTCSSLDGDTLSGTLYRAPNEKDLQRLSKRYPKGKVWTFNGYDSESSEDDNSPPSKQMFAMQLNPQDHRVRKSDRSIVRQCFPDAREVLFAPLSEAGTGLPIVACFAVSLRDIAIFTSDTEKAFVRGFLNSVSIEYNRISIAAADRQKGDFISSISHDALQFNQDGYLYDQSLAHLTLLIKADGFYRQQELRSPLHGILGSAELLSETNLDNGQFELCSTIETCGRVLQETLMDVLEYSKLNNSMKNKEVGVKAPDTNGNSSNSQQINGESPTSDNLLSQPLDLARMCEDSVAIVAVAYMHHRTNSEQLLYRVMQPPGTMETQEIQTLYKSNSVTVSLHIAFGEWHFFCSPGSMQRIIMNLVGNSLKYTSAGFIDISLAVESPKNGNAKISKIPNIGSDDLIVLRVSDSGKGISSEFLKSKLFIAFSQESSLAPGTGLGLHIVYSLVRMYNGTIDVQSQIGHGTTVTVKLPLKRALSNLTSIAPSDPLLKVQVEELKILLKQFKYCKFSTHGFRSGSSCYLKKSLHAYLTQWFGMNHDPDDDAADIAFVTEEKIDLFLAELMKDGVSKPSLIIVVRYVPSHNHTSQQNSAIDIPLETLTIPFGPWKLLKTLRTCLSPNQLSPKPSSAADHKILYTSPLPSPPADIRKEFGTTVTRTVVEEALTEKSLSVPKTLSNPSQPTILCVDDNAINLRLLRAYFRKLNFDITCAENGAVAFEKYRLQPNGYDLVFMDISMPICDGYQSTRMIRSLDKLQQSISPTPLPATRIVAISAAYSGADMEMAKAAGIDDFYTKPMKVSRLETLMKNWGYLDT</sequence>
<dbReference type="SUPFAM" id="SSF55874">
    <property type="entry name" value="ATPase domain of HSP90 chaperone/DNA topoisomerase II/histidine kinase"/>
    <property type="match status" value="1"/>
</dbReference>
<keyword evidence="6" id="KW-0808">Transferase</keyword>
<dbReference type="InterPro" id="IPR036097">
    <property type="entry name" value="HisK_dim/P_sf"/>
</dbReference>
<keyword evidence="1 2" id="KW-0597">Phosphoprotein</keyword>
<feature type="domain" description="Histidine kinase" evidence="4">
    <location>
        <begin position="640"/>
        <end position="928"/>
    </location>
</feature>
<evidence type="ECO:0000256" key="2">
    <source>
        <dbReference type="PROSITE-ProRule" id="PRU00169"/>
    </source>
</evidence>
<dbReference type="GO" id="GO:0000155">
    <property type="term" value="F:phosphorelay sensor kinase activity"/>
    <property type="evidence" value="ECO:0007669"/>
    <property type="project" value="InterPro"/>
</dbReference>
<name>G2YF17_BOTF4</name>
<dbReference type="HOGENOM" id="CLU_002763_0_0_1"/>
<feature type="region of interest" description="Disordered" evidence="3">
    <location>
        <begin position="704"/>
        <end position="729"/>
    </location>
</feature>
<dbReference type="Gene3D" id="3.40.50.2300">
    <property type="match status" value="1"/>
</dbReference>
<dbReference type="Gene3D" id="3.30.565.10">
    <property type="entry name" value="Histidine kinase-like ATPase, C-terminal domain"/>
    <property type="match status" value="1"/>
</dbReference>
<protein>
    <submittedName>
        <fullName evidence="6">M4GK, histidine kinase-group I protein</fullName>
    </submittedName>
</protein>
<dbReference type="PANTHER" id="PTHR43719:SF72">
    <property type="entry name" value="HISTIDINE KINASE_RESPONSE REGULATOR, PUTATIVE (AFU_ORTHOLOGUE AFUA_8G06140)-RELATED"/>
    <property type="match status" value="1"/>
</dbReference>
<dbReference type="InParanoid" id="G2YF17"/>
<gene>
    <name evidence="6" type="ORF">BofuT4_P090970.1</name>
</gene>
<dbReference type="STRING" id="999810.G2YF17"/>
<dbReference type="CDD" id="cd17546">
    <property type="entry name" value="REC_hyHK_CKI1_RcsC-like"/>
    <property type="match status" value="1"/>
</dbReference>
<evidence type="ECO:0000313" key="7">
    <source>
        <dbReference type="Proteomes" id="UP000008177"/>
    </source>
</evidence>
<evidence type="ECO:0000259" key="4">
    <source>
        <dbReference type="PROSITE" id="PS50109"/>
    </source>
</evidence>
<dbReference type="PROSITE" id="PS50109">
    <property type="entry name" value="HIS_KIN"/>
    <property type="match status" value="1"/>
</dbReference>
<feature type="region of interest" description="Disordered" evidence="3">
    <location>
        <begin position="1"/>
        <end position="35"/>
    </location>
</feature>
<evidence type="ECO:0000259" key="5">
    <source>
        <dbReference type="PROSITE" id="PS50110"/>
    </source>
</evidence>
<evidence type="ECO:0000256" key="1">
    <source>
        <dbReference type="ARBA" id="ARBA00022553"/>
    </source>
</evidence>
<evidence type="ECO:0000313" key="6">
    <source>
        <dbReference type="EMBL" id="CCD50410.1"/>
    </source>
</evidence>
<dbReference type="PANTHER" id="PTHR43719">
    <property type="entry name" value="TWO-COMPONENT HISTIDINE KINASE"/>
    <property type="match status" value="1"/>
</dbReference>
<dbReference type="InterPro" id="IPR003661">
    <property type="entry name" value="HisK_dim/P_dom"/>
</dbReference>
<dbReference type="Proteomes" id="UP000008177">
    <property type="component" value="Unplaced contigs"/>
</dbReference>
<feature type="compositionally biased region" description="Low complexity" evidence="3">
    <location>
        <begin position="712"/>
        <end position="725"/>
    </location>
</feature>
<feature type="domain" description="Response regulatory" evidence="5">
    <location>
        <begin position="1134"/>
        <end position="1261"/>
    </location>
</feature>
<organism evidence="6 7">
    <name type="scientific">Botryotinia fuckeliana (strain T4)</name>
    <name type="common">Noble rot fungus</name>
    <name type="synonym">Botrytis cinerea</name>
    <dbReference type="NCBI Taxonomy" id="999810"/>
    <lineage>
        <taxon>Eukaryota</taxon>
        <taxon>Fungi</taxon>
        <taxon>Dikarya</taxon>
        <taxon>Ascomycota</taxon>
        <taxon>Pezizomycotina</taxon>
        <taxon>Leotiomycetes</taxon>
        <taxon>Helotiales</taxon>
        <taxon>Sclerotiniaceae</taxon>
        <taxon>Botrytis</taxon>
    </lineage>
</organism>
<feature type="modified residue" description="4-aspartylphosphate" evidence="2">
    <location>
        <position position="1185"/>
    </location>
</feature>
<accession>G2YF17</accession>
<proteinExistence type="predicted"/>
<keyword evidence="6" id="KW-0418">Kinase</keyword>
<evidence type="ECO:0000256" key="3">
    <source>
        <dbReference type="SAM" id="MobiDB-lite"/>
    </source>
</evidence>
<dbReference type="AlphaFoldDB" id="G2YF17"/>
<dbReference type="SMART" id="SM00387">
    <property type="entry name" value="HATPase_c"/>
    <property type="match status" value="1"/>
</dbReference>
<dbReference type="SMART" id="SM00448">
    <property type="entry name" value="REC"/>
    <property type="match status" value="1"/>
</dbReference>
<dbReference type="InterPro" id="IPR011006">
    <property type="entry name" value="CheY-like_superfamily"/>
</dbReference>
<dbReference type="EMBL" id="FQ790325">
    <property type="protein sequence ID" value="CCD50410.1"/>
    <property type="molecule type" value="Genomic_DNA"/>
</dbReference>
<reference evidence="7" key="1">
    <citation type="journal article" date="2011" name="PLoS Genet.">
        <title>Genomic analysis of the necrotrophic fungal pathogens Sclerotinia sclerotiorum and Botrytis cinerea.</title>
        <authorList>
            <person name="Amselem J."/>
            <person name="Cuomo C.A."/>
            <person name="van Kan J.A."/>
            <person name="Viaud M."/>
            <person name="Benito E.P."/>
            <person name="Couloux A."/>
            <person name="Coutinho P.M."/>
            <person name="de Vries R.P."/>
            <person name="Dyer P.S."/>
            <person name="Fillinger S."/>
            <person name="Fournier E."/>
            <person name="Gout L."/>
            <person name="Hahn M."/>
            <person name="Kohn L."/>
            <person name="Lapalu N."/>
            <person name="Plummer K.M."/>
            <person name="Pradier J.M."/>
            <person name="Quevillon E."/>
            <person name="Sharon A."/>
            <person name="Simon A."/>
            <person name="ten Have A."/>
            <person name="Tudzynski B."/>
            <person name="Tudzynski P."/>
            <person name="Wincker P."/>
            <person name="Andrew M."/>
            <person name="Anthouard V."/>
            <person name="Beever R.E."/>
            <person name="Beffa R."/>
            <person name="Benoit I."/>
            <person name="Bouzid O."/>
            <person name="Brault B."/>
            <person name="Chen Z."/>
            <person name="Choquer M."/>
            <person name="Collemare J."/>
            <person name="Cotton P."/>
            <person name="Danchin E.G."/>
            <person name="Da Silva C."/>
            <person name="Gautier A."/>
            <person name="Giraud C."/>
            <person name="Giraud T."/>
            <person name="Gonzalez C."/>
            <person name="Grossetete S."/>
            <person name="Guldener U."/>
            <person name="Henrissat B."/>
            <person name="Howlett B.J."/>
            <person name="Kodira C."/>
            <person name="Kretschmer M."/>
            <person name="Lappartient A."/>
            <person name="Leroch M."/>
            <person name="Levis C."/>
            <person name="Mauceli E."/>
            <person name="Neuveglise C."/>
            <person name="Oeser B."/>
            <person name="Pearson M."/>
            <person name="Poulain J."/>
            <person name="Poussereau N."/>
            <person name="Quesneville H."/>
            <person name="Rascle C."/>
            <person name="Schumacher J."/>
            <person name="Segurens B."/>
            <person name="Sexton A."/>
            <person name="Silva E."/>
            <person name="Sirven C."/>
            <person name="Soanes D.M."/>
            <person name="Talbot N.J."/>
            <person name="Templeton M."/>
            <person name="Yandava C."/>
            <person name="Yarden O."/>
            <person name="Zeng Q."/>
            <person name="Rollins J.A."/>
            <person name="Lebrun M.H."/>
            <person name="Dickman M."/>
        </authorList>
    </citation>
    <scope>NUCLEOTIDE SEQUENCE [LARGE SCALE GENOMIC DNA]</scope>
    <source>
        <strain evidence="7">T4</strain>
    </source>
</reference>
<dbReference type="InterPro" id="IPR029016">
    <property type="entry name" value="GAF-like_dom_sf"/>
</dbReference>
<dbReference type="PRINTS" id="PR00344">
    <property type="entry name" value="BCTRLSENSOR"/>
</dbReference>
<dbReference type="Gene3D" id="1.10.287.130">
    <property type="match status" value="1"/>
</dbReference>
<dbReference type="eggNOG" id="KOG0519">
    <property type="taxonomic scope" value="Eukaryota"/>
</dbReference>
<dbReference type="Pfam" id="PF02518">
    <property type="entry name" value="HATPase_c"/>
    <property type="match status" value="1"/>
</dbReference>
<dbReference type="InterPro" id="IPR036890">
    <property type="entry name" value="HATPase_C_sf"/>
</dbReference>
<dbReference type="SUPFAM" id="SSF55781">
    <property type="entry name" value="GAF domain-like"/>
    <property type="match status" value="1"/>
</dbReference>
<feature type="compositionally biased region" description="Basic and acidic residues" evidence="3">
    <location>
        <begin position="1"/>
        <end position="15"/>
    </location>
</feature>
<dbReference type="InterPro" id="IPR001789">
    <property type="entry name" value="Sig_transdc_resp-reg_receiver"/>
</dbReference>
<dbReference type="InterPro" id="IPR004358">
    <property type="entry name" value="Sig_transdc_His_kin-like_C"/>
</dbReference>
<dbReference type="PROSITE" id="PS50110">
    <property type="entry name" value="RESPONSE_REGULATORY"/>
    <property type="match status" value="1"/>
</dbReference>
<dbReference type="InterPro" id="IPR003594">
    <property type="entry name" value="HATPase_dom"/>
</dbReference>
<dbReference type="OrthoDB" id="303614at2759"/>
<dbReference type="Gene3D" id="3.30.450.40">
    <property type="match status" value="1"/>
</dbReference>
<dbReference type="SMART" id="SM00388">
    <property type="entry name" value="HisKA"/>
    <property type="match status" value="1"/>
</dbReference>
<dbReference type="CDD" id="cd00082">
    <property type="entry name" value="HisKA"/>
    <property type="match status" value="1"/>
</dbReference>